<proteinExistence type="predicted"/>
<protein>
    <submittedName>
        <fullName evidence="8">MASE1 protein</fullName>
    </submittedName>
</protein>
<evidence type="ECO:0000256" key="3">
    <source>
        <dbReference type="ARBA" id="ARBA00022692"/>
    </source>
</evidence>
<sequence>MEGSCPERHSRFGNKWFSTLSKPILITVAWILLWRAAALMEYAPHASIWFPPSGVTYAVFLIFGWRAIPIVLFASITTTFWEDSTEESPDDFKKNHQFKLDTHLVM</sequence>
<dbReference type="AlphaFoldDB" id="A0A329DTM2"/>
<evidence type="ECO:0000313" key="9">
    <source>
        <dbReference type="Proteomes" id="UP000248729"/>
    </source>
</evidence>
<comment type="caution">
    <text evidence="8">The sequence shown here is derived from an EMBL/GenBank/DDBJ whole genome shotgun (WGS) entry which is preliminary data.</text>
</comment>
<reference evidence="8 9" key="1">
    <citation type="submission" date="2018-06" db="EMBL/GenBank/DDBJ databases">
        <title>Freshwater and sediment microbial communities from various areas in North America, analyzing microbe dynamics in response to fracking.</title>
        <authorList>
            <person name="Lamendella R."/>
        </authorList>
    </citation>
    <scope>NUCLEOTIDE SEQUENCE [LARGE SCALE GENOMIC DNA]</scope>
    <source>
        <strain evidence="8 9">99A</strain>
    </source>
</reference>
<dbReference type="Pfam" id="PF05231">
    <property type="entry name" value="MASE1"/>
    <property type="match status" value="1"/>
</dbReference>
<dbReference type="InterPro" id="IPR007895">
    <property type="entry name" value="MASE1"/>
</dbReference>
<name>A0A329DTM2_VIBDI</name>
<evidence type="ECO:0000256" key="1">
    <source>
        <dbReference type="ARBA" id="ARBA00004651"/>
    </source>
</evidence>
<dbReference type="RefSeq" id="WP_112404875.1">
    <property type="nucleotide sequence ID" value="NZ_QLTR01000061.1"/>
</dbReference>
<dbReference type="Proteomes" id="UP000248729">
    <property type="component" value="Unassembled WGS sequence"/>
</dbReference>
<dbReference type="EMBL" id="QLTR01000061">
    <property type="protein sequence ID" value="RAS53224.1"/>
    <property type="molecule type" value="Genomic_DNA"/>
</dbReference>
<gene>
    <name evidence="8" type="ORF">DET48_1612</name>
</gene>
<evidence type="ECO:0000256" key="2">
    <source>
        <dbReference type="ARBA" id="ARBA00022475"/>
    </source>
</evidence>
<organism evidence="8 9">
    <name type="scientific">Vibrio diazotrophicus</name>
    <dbReference type="NCBI Taxonomy" id="685"/>
    <lineage>
        <taxon>Bacteria</taxon>
        <taxon>Pseudomonadati</taxon>
        <taxon>Pseudomonadota</taxon>
        <taxon>Gammaproteobacteria</taxon>
        <taxon>Vibrionales</taxon>
        <taxon>Vibrionaceae</taxon>
        <taxon>Vibrio</taxon>
    </lineage>
</organism>
<accession>A0A329DTM2</accession>
<evidence type="ECO:0000259" key="7">
    <source>
        <dbReference type="Pfam" id="PF05231"/>
    </source>
</evidence>
<feature type="domain" description="MASE1" evidence="7">
    <location>
        <begin position="26"/>
        <end position="81"/>
    </location>
</feature>
<keyword evidence="4 6" id="KW-1133">Transmembrane helix</keyword>
<evidence type="ECO:0000256" key="4">
    <source>
        <dbReference type="ARBA" id="ARBA00022989"/>
    </source>
</evidence>
<keyword evidence="5 6" id="KW-0472">Membrane</keyword>
<keyword evidence="2" id="KW-1003">Cell membrane</keyword>
<comment type="subcellular location">
    <subcellularLocation>
        <location evidence="1">Cell membrane</location>
        <topology evidence="1">Multi-pass membrane protein</topology>
    </subcellularLocation>
</comment>
<keyword evidence="3 6" id="KW-0812">Transmembrane</keyword>
<dbReference type="GO" id="GO:0005886">
    <property type="term" value="C:plasma membrane"/>
    <property type="evidence" value="ECO:0007669"/>
    <property type="project" value="UniProtKB-SubCell"/>
</dbReference>
<evidence type="ECO:0000313" key="8">
    <source>
        <dbReference type="EMBL" id="RAS53224.1"/>
    </source>
</evidence>
<feature type="transmembrane region" description="Helical" evidence="6">
    <location>
        <begin position="55"/>
        <end position="81"/>
    </location>
</feature>
<evidence type="ECO:0000256" key="5">
    <source>
        <dbReference type="ARBA" id="ARBA00023136"/>
    </source>
</evidence>
<evidence type="ECO:0000256" key="6">
    <source>
        <dbReference type="SAM" id="Phobius"/>
    </source>
</evidence>